<dbReference type="CDD" id="cd05966">
    <property type="entry name" value="ACS"/>
    <property type="match status" value="1"/>
</dbReference>
<accession>A0A8J5XRP0</accession>
<reference evidence="9" key="1">
    <citation type="submission" date="2021-05" db="EMBL/GenBank/DDBJ databases">
        <title>The genome of the haptophyte Pavlova lutheri (Diacronema luteri, Pavlovales) - a model for lipid biosynthesis in eukaryotic algae.</title>
        <authorList>
            <person name="Hulatt C.J."/>
            <person name="Posewitz M.C."/>
        </authorList>
    </citation>
    <scope>NUCLEOTIDE SEQUENCE</scope>
    <source>
        <strain evidence="9">NIVA-4/92</strain>
    </source>
</reference>
<dbReference type="PANTHER" id="PTHR24095:SF14">
    <property type="entry name" value="ACETYL-COENZYME A SYNTHETASE 1"/>
    <property type="match status" value="1"/>
</dbReference>
<evidence type="ECO:0000256" key="3">
    <source>
        <dbReference type="ARBA" id="ARBA00022741"/>
    </source>
</evidence>
<comment type="similarity">
    <text evidence="1 5">Belongs to the ATP-dependent AMP-binding enzyme family.</text>
</comment>
<evidence type="ECO:0000259" key="7">
    <source>
        <dbReference type="Pfam" id="PF13193"/>
    </source>
</evidence>
<evidence type="ECO:0000256" key="4">
    <source>
        <dbReference type="ARBA" id="ARBA00022840"/>
    </source>
</evidence>
<dbReference type="Proteomes" id="UP000751190">
    <property type="component" value="Unassembled WGS sequence"/>
</dbReference>
<keyword evidence="3 5" id="KW-0547">Nucleotide-binding</keyword>
<dbReference type="NCBIfam" id="TIGR02188">
    <property type="entry name" value="Ac_CoA_lig_AcsA"/>
    <property type="match status" value="1"/>
</dbReference>
<feature type="domain" description="AMP-dependent synthetase/ligase" evidence="6">
    <location>
        <begin position="91"/>
        <end position="477"/>
    </location>
</feature>
<feature type="domain" description="AMP-binding enzyme C-terminal" evidence="7">
    <location>
        <begin position="538"/>
        <end position="616"/>
    </location>
</feature>
<dbReference type="Pfam" id="PF00501">
    <property type="entry name" value="AMP-binding"/>
    <property type="match status" value="1"/>
</dbReference>
<dbReference type="Gene3D" id="3.30.300.30">
    <property type="match status" value="1"/>
</dbReference>
<dbReference type="EMBL" id="JAGTXO010000001">
    <property type="protein sequence ID" value="KAG8470473.1"/>
    <property type="molecule type" value="Genomic_DNA"/>
</dbReference>
<evidence type="ECO:0000259" key="8">
    <source>
        <dbReference type="Pfam" id="PF16177"/>
    </source>
</evidence>
<organism evidence="9 10">
    <name type="scientific">Diacronema lutheri</name>
    <name type="common">Unicellular marine alga</name>
    <name type="synonym">Monochrysis lutheri</name>
    <dbReference type="NCBI Taxonomy" id="2081491"/>
    <lineage>
        <taxon>Eukaryota</taxon>
        <taxon>Haptista</taxon>
        <taxon>Haptophyta</taxon>
        <taxon>Pavlovophyceae</taxon>
        <taxon>Pavlovales</taxon>
        <taxon>Pavlovaceae</taxon>
        <taxon>Diacronema</taxon>
    </lineage>
</organism>
<evidence type="ECO:0000256" key="1">
    <source>
        <dbReference type="ARBA" id="ARBA00006432"/>
    </source>
</evidence>
<dbReference type="InterPro" id="IPR025110">
    <property type="entry name" value="AMP-bd_C"/>
</dbReference>
<name>A0A8J5XRP0_DIALT</name>
<dbReference type="OrthoDB" id="1706066at2759"/>
<feature type="domain" description="Acetyl-coenzyme A synthetase N-terminal" evidence="8">
    <location>
        <begin position="33"/>
        <end position="89"/>
    </location>
</feature>
<evidence type="ECO:0000313" key="10">
    <source>
        <dbReference type="Proteomes" id="UP000751190"/>
    </source>
</evidence>
<dbReference type="GO" id="GO:0019427">
    <property type="term" value="P:acetyl-CoA biosynthetic process from acetate"/>
    <property type="evidence" value="ECO:0007669"/>
    <property type="project" value="InterPro"/>
</dbReference>
<dbReference type="Pfam" id="PF13193">
    <property type="entry name" value="AMP-binding_C"/>
    <property type="match status" value="1"/>
</dbReference>
<keyword evidence="2 5" id="KW-0436">Ligase</keyword>
<dbReference type="GO" id="GO:0016208">
    <property type="term" value="F:AMP binding"/>
    <property type="evidence" value="ECO:0007669"/>
    <property type="project" value="InterPro"/>
</dbReference>
<gene>
    <name evidence="9" type="ORF">KFE25_008894</name>
</gene>
<dbReference type="InterPro" id="IPR011904">
    <property type="entry name" value="Ac_CoA_lig"/>
</dbReference>
<dbReference type="PANTHER" id="PTHR24095">
    <property type="entry name" value="ACETYL-COENZYME A SYNTHETASE"/>
    <property type="match status" value="1"/>
</dbReference>
<comment type="catalytic activity">
    <reaction evidence="5">
        <text>acetate + ATP + CoA = acetyl-CoA + AMP + diphosphate</text>
        <dbReference type="Rhea" id="RHEA:23176"/>
        <dbReference type="ChEBI" id="CHEBI:30089"/>
        <dbReference type="ChEBI" id="CHEBI:30616"/>
        <dbReference type="ChEBI" id="CHEBI:33019"/>
        <dbReference type="ChEBI" id="CHEBI:57287"/>
        <dbReference type="ChEBI" id="CHEBI:57288"/>
        <dbReference type="ChEBI" id="CHEBI:456215"/>
        <dbReference type="EC" id="6.2.1.1"/>
    </reaction>
</comment>
<evidence type="ECO:0000256" key="5">
    <source>
        <dbReference type="RuleBase" id="RU361147"/>
    </source>
</evidence>
<dbReference type="InterPro" id="IPR032387">
    <property type="entry name" value="ACAS_N"/>
</dbReference>
<dbReference type="InterPro" id="IPR042099">
    <property type="entry name" value="ANL_N_sf"/>
</dbReference>
<dbReference type="FunFam" id="3.30.300.30:FF:000004">
    <property type="entry name" value="Acetyl-coenzyme A synthetase"/>
    <property type="match status" value="1"/>
</dbReference>
<evidence type="ECO:0000256" key="2">
    <source>
        <dbReference type="ARBA" id="ARBA00022598"/>
    </source>
</evidence>
<dbReference type="SUPFAM" id="SSF56801">
    <property type="entry name" value="Acetyl-CoA synthetase-like"/>
    <property type="match status" value="1"/>
</dbReference>
<dbReference type="GO" id="GO:0005524">
    <property type="term" value="F:ATP binding"/>
    <property type="evidence" value="ECO:0007669"/>
    <property type="project" value="UniProtKB-UniRule"/>
</dbReference>
<dbReference type="AlphaFoldDB" id="A0A8J5XRP0"/>
<dbReference type="EC" id="6.2.1.1" evidence="5"/>
<dbReference type="InterPro" id="IPR045851">
    <property type="entry name" value="AMP-bd_C_sf"/>
</dbReference>
<evidence type="ECO:0000313" key="9">
    <source>
        <dbReference type="EMBL" id="KAG8470473.1"/>
    </source>
</evidence>
<proteinExistence type="inferred from homology"/>
<dbReference type="InterPro" id="IPR000873">
    <property type="entry name" value="AMP-dep_synth/lig_dom"/>
</dbReference>
<dbReference type="OMA" id="INVSYNC"/>
<dbReference type="InterPro" id="IPR020845">
    <property type="entry name" value="AMP-binding_CS"/>
</dbReference>
<protein>
    <recommendedName>
        <fullName evidence="5">Acetyl-coenzyme A synthetase</fullName>
        <ecNumber evidence="5">6.2.1.1</ecNumber>
    </recommendedName>
</protein>
<dbReference type="GO" id="GO:0003987">
    <property type="term" value="F:acetate-CoA ligase activity"/>
    <property type="evidence" value="ECO:0007669"/>
    <property type="project" value="UniProtKB-UniRule"/>
</dbReference>
<keyword evidence="10" id="KW-1185">Reference proteome</keyword>
<dbReference type="PROSITE" id="PS00455">
    <property type="entry name" value="AMP_BINDING"/>
    <property type="match status" value="1"/>
</dbReference>
<dbReference type="Pfam" id="PF16177">
    <property type="entry name" value="ACAS_N"/>
    <property type="match status" value="1"/>
</dbReference>
<dbReference type="Gene3D" id="3.40.50.12780">
    <property type="entry name" value="N-terminal domain of ligase-like"/>
    <property type="match status" value="1"/>
</dbReference>
<keyword evidence="4 5" id="KW-0067">ATP-binding</keyword>
<evidence type="ECO:0000259" key="6">
    <source>
        <dbReference type="Pfam" id="PF00501"/>
    </source>
</evidence>
<dbReference type="NCBIfam" id="NF001208">
    <property type="entry name" value="PRK00174.1"/>
    <property type="match status" value="1"/>
</dbReference>
<sequence length="669" mass="72549">MKTVDVSAAAAAEAVPVPARCSKGAWVSTMAQYKTMYDKSIMSPDAFFSEQAKKMLTWMHPYDAVMSGGFAEGDVAWFPGGRLNVSANCLDRHPADRVAIIWEGDEPTDVRHVTYGEALRETCRMANALLAAGVQKGDRVAIYMPMVPEAAYAMLACTRIGAIHSVVFAGFSAEALRARIVDAQCKVVITADQGLRGGKVIPLKATVDEALHHDDCTCVSRVLVHRRTGRPVPMKEHRDEFLDAACGKQRPVCPAVPMDAEEPLFLLYTSGSTGKPKGVMHTTGGYLLWAAMTHHYVFDYRQGDVYACVADIGWVTGHSYIVYGPLANGGTTLMFESLPTYPNASRYWDMVERHKITQFYTAPTAIRALMKAGSEPVKKHDRSSLRVLGSVGEPINPEAWKWYFEEVGDKQCAIVDTFWQTETGGHVLTGLPGCTPMKPGAASLPFFGVQPVVLDPATGAEMSGNGVEGVLAIGRPWPGLARSIYGDHGRYLETYMKPYPHFYFTGDGCRRDEEGYFWITGRVDDVLNVSGHRLGTAEVESALVTHPACVEAAVVGVPHDIKGVGIFAYCILADGYEESAELVGELKGAVRTHIGGIATPEAIVCVPGLPKTRSGKIMRRILRKIACDESDALGDTSTLADPAIVQILIDKVAQAKDSSAQAKKRARTS</sequence>
<comment type="caution">
    <text evidence="9">The sequence shown here is derived from an EMBL/GenBank/DDBJ whole genome shotgun (WGS) entry which is preliminary data.</text>
</comment>
<dbReference type="FunFam" id="3.40.50.12780:FF:000001">
    <property type="entry name" value="Acetyl-coenzyme A synthetase"/>
    <property type="match status" value="1"/>
</dbReference>